<name>Q8C3D3_MOUSE</name>
<reference evidence="2" key="1">
    <citation type="journal article" date="1999" name="Methods Enzymol.">
        <title>High-efficiency full-length cDNA cloning.</title>
        <authorList>
            <person name="Carninci P."/>
            <person name="Hayashizaki Y."/>
        </authorList>
    </citation>
    <scope>NUCLEOTIDE SEQUENCE</scope>
    <source>
        <strain evidence="2">C57BL/6J</strain>
        <tissue evidence="2">Head</tissue>
    </source>
</reference>
<reference evidence="2" key="7">
    <citation type="journal article" date="2005" name="Science">
        <title>The Transcriptional Landscape of the Mammalian Genome.</title>
        <authorList>
            <consortium name="The FANTOM Consortium"/>
            <consortium name="Riken Genome Exploration Research Group and Genome Science Group (Genome Network Project Core Group)"/>
        </authorList>
    </citation>
    <scope>NUCLEOTIDE SEQUENCE</scope>
    <source>
        <strain evidence="2">C57BL/6J</strain>
        <tissue evidence="2">Head</tissue>
    </source>
</reference>
<accession>Q8C3D3</accession>
<reference evidence="2" key="4">
    <citation type="journal article" date="2001" name="Nature">
        <title>Functional annotation of a full-length mouse cDNA collection.</title>
        <authorList>
            <consortium name="The RIKEN Genome Exploration Research Group Phase II Team and the FANTOM Consortium"/>
        </authorList>
    </citation>
    <scope>NUCLEOTIDE SEQUENCE</scope>
    <source>
        <strain evidence="2">C57BL/6J</strain>
        <tissue evidence="2">Head</tissue>
    </source>
</reference>
<protein>
    <submittedName>
        <fullName evidence="2">Uncharacterized protein</fullName>
    </submittedName>
</protein>
<reference evidence="2" key="2">
    <citation type="journal article" date="2000" name="Genome Res.">
        <title>Normalization and subtraction of cap-trapper-selected cDNAs to prepare full-length cDNA libraries for rapid discovery of new genes.</title>
        <authorList>
            <person name="Carninci P."/>
            <person name="Shibata Y."/>
            <person name="Hayatsu N."/>
            <person name="Sugahara Y."/>
            <person name="Shibata K."/>
            <person name="Itoh M."/>
            <person name="Konno H."/>
            <person name="Okazaki Y."/>
            <person name="Muramatsu M."/>
            <person name="Hayashizaki Y."/>
        </authorList>
    </citation>
    <scope>NUCLEOTIDE SEQUENCE</scope>
    <source>
        <strain evidence="2">C57BL/6J</strain>
        <tissue evidence="2">Head</tissue>
    </source>
</reference>
<reference evidence="2" key="6">
    <citation type="submission" date="2002-04" db="EMBL/GenBank/DDBJ databases">
        <authorList>
            <person name="Adachi J."/>
            <person name="Aizawa K."/>
            <person name="Akimura T."/>
            <person name="Arakawa T."/>
            <person name="Bono H."/>
            <person name="Carninci P."/>
            <person name="Fukuda S."/>
            <person name="Furuno M."/>
            <person name="Hanagaki T."/>
            <person name="Hara A."/>
            <person name="Hashizume W."/>
            <person name="Hayashida K."/>
            <person name="Hayatsu N."/>
            <person name="Hiramoto K."/>
            <person name="Hiraoka T."/>
            <person name="Hirozane T."/>
            <person name="Hori F."/>
            <person name="Imotani K."/>
            <person name="Ishii Y."/>
            <person name="Itoh M."/>
            <person name="Kagawa I."/>
            <person name="Kasukawa T."/>
            <person name="Katoh H."/>
            <person name="Kawai J."/>
            <person name="Kojima Y."/>
            <person name="Kondo S."/>
            <person name="Konno H."/>
            <person name="Kouda M."/>
            <person name="Koya S."/>
            <person name="Kurihara C."/>
            <person name="Matsuyama T."/>
            <person name="Miyazaki A."/>
            <person name="Murata M."/>
            <person name="Nakamura M."/>
            <person name="Nishi K."/>
            <person name="Nomura K."/>
            <person name="Numazaki R."/>
            <person name="Ohno M."/>
            <person name="Ohsato N."/>
            <person name="Okazaki Y."/>
            <person name="Saito R."/>
            <person name="Saitoh H."/>
            <person name="Sakai C."/>
            <person name="Sakai K."/>
            <person name="Sakazume N."/>
            <person name="Sano H."/>
            <person name="Sasaki D."/>
            <person name="Shibata K."/>
            <person name="Shinagawa A."/>
            <person name="Shiraki T."/>
            <person name="Sogabe Y."/>
            <person name="Tagami M."/>
            <person name="Tagawa A."/>
            <person name="Takahashi F."/>
            <person name="Takaku-Akahira S."/>
            <person name="Takeda Y."/>
            <person name="Tanaka T."/>
            <person name="Tomaru A."/>
            <person name="Toya T."/>
            <person name="Yasunishi A."/>
            <person name="Muramatsu M."/>
            <person name="Hayashizaki Y."/>
        </authorList>
    </citation>
    <scope>NUCLEOTIDE SEQUENCE</scope>
    <source>
        <strain evidence="2">C57BL/6J</strain>
        <tissue evidence="2">Head</tissue>
    </source>
</reference>
<reference evidence="2" key="8">
    <citation type="journal article" date="2005" name="Science">
        <title>Antisense Transcription in the Mammalian Transcriptome.</title>
        <authorList>
            <consortium name="RIKEN Genome Exploration Research Group and Genome Science Group (Genome Network Project Core Group) and the FANTOM Consortium"/>
        </authorList>
    </citation>
    <scope>NUCLEOTIDE SEQUENCE</scope>
    <source>
        <strain evidence="2">C57BL/6J</strain>
        <tissue evidence="2">Head</tissue>
    </source>
</reference>
<dbReference type="AGR" id="MGI:3648948"/>
<reference evidence="2" key="3">
    <citation type="journal article" date="2000" name="Genome Res.">
        <title>RIKEN integrated sequence analysis (RISA) system--384-format sequencing pipeline with 384 multicapillary sequencer.</title>
        <authorList>
            <person name="Shibata K."/>
            <person name="Itoh M."/>
            <person name="Aizawa K."/>
            <person name="Nagaoka S."/>
            <person name="Sasaki N."/>
            <person name="Carninci P."/>
            <person name="Konno H."/>
            <person name="Akiyama J."/>
            <person name="Nishi K."/>
            <person name="Kitsunai T."/>
            <person name="Tashiro H."/>
            <person name="Itoh M."/>
            <person name="Sumi N."/>
            <person name="Ishii Y."/>
            <person name="Nakamura S."/>
            <person name="Hazama M."/>
            <person name="Nishine T."/>
            <person name="Harada A."/>
            <person name="Yamamoto R."/>
            <person name="Matsumoto H."/>
            <person name="Sakaguchi S."/>
            <person name="Ikegami T."/>
            <person name="Kashiwagi K."/>
            <person name="Fujiwake S."/>
            <person name="Inoue K."/>
            <person name="Togawa Y."/>
            <person name="Izawa M."/>
            <person name="Ohara E."/>
            <person name="Watahiki M."/>
            <person name="Yoneda Y."/>
            <person name="Ishikawa T."/>
            <person name="Ozawa K."/>
            <person name="Tanaka T."/>
            <person name="Matsuura S."/>
            <person name="Kawai J."/>
            <person name="Okazaki Y."/>
            <person name="Muramatsu M."/>
            <person name="Inoue Y."/>
            <person name="Kira A."/>
            <person name="Hayashizaki Y."/>
        </authorList>
    </citation>
    <scope>NUCLEOTIDE SEQUENCE</scope>
    <source>
        <strain evidence="2">C57BL/6J</strain>
        <tissue evidence="2">Head</tissue>
    </source>
</reference>
<evidence type="ECO:0000313" key="2">
    <source>
        <dbReference type="EMBL" id="BAC39635.1"/>
    </source>
</evidence>
<evidence type="ECO:0000313" key="3">
    <source>
        <dbReference type="MGI" id="MGI:3648948"/>
    </source>
</evidence>
<sequence length="155" mass="16830">MPPLKPSRQISAGFRVSPKASIWDASGICSPSGPDQEAPALQGATAQSSGLGWKGGRHRLRVRSPDFGEKERKKCTLGKGASTFCACAFMEVTSSRLLKMLLRSAPSQAVAIRAKSSCPGRRALWVAPRHTIATTVRRYARYAYLLAKIKCKIKI</sequence>
<dbReference type="RNAct" id="Q8C3D3">
    <property type="molecule type" value="protein"/>
</dbReference>
<gene>
    <name evidence="3" type="primary">Gm5468</name>
    <name evidence="3" type="synonym">EG432939</name>
</gene>
<feature type="region of interest" description="Disordered" evidence="1">
    <location>
        <begin position="31"/>
        <end position="55"/>
    </location>
</feature>
<dbReference type="EMBL" id="AK086247">
    <property type="protein sequence ID" value="BAC39635.1"/>
    <property type="molecule type" value="mRNA"/>
</dbReference>
<organism evidence="2">
    <name type="scientific">Mus musculus</name>
    <name type="common">Mouse</name>
    <dbReference type="NCBI Taxonomy" id="10090"/>
    <lineage>
        <taxon>Eukaryota</taxon>
        <taxon>Metazoa</taxon>
        <taxon>Chordata</taxon>
        <taxon>Craniata</taxon>
        <taxon>Vertebrata</taxon>
        <taxon>Euteleostomi</taxon>
        <taxon>Mammalia</taxon>
        <taxon>Eutheria</taxon>
        <taxon>Euarchontoglires</taxon>
        <taxon>Glires</taxon>
        <taxon>Rodentia</taxon>
        <taxon>Myomorpha</taxon>
        <taxon>Muroidea</taxon>
        <taxon>Muridae</taxon>
        <taxon>Murinae</taxon>
        <taxon>Mus</taxon>
        <taxon>Mus</taxon>
    </lineage>
</organism>
<evidence type="ECO:0000256" key="1">
    <source>
        <dbReference type="SAM" id="MobiDB-lite"/>
    </source>
</evidence>
<proteinExistence type="evidence at transcript level"/>
<dbReference type="MGI" id="MGI:3648948">
    <property type="gene designation" value="Gm5468"/>
</dbReference>
<dbReference type="AlphaFoldDB" id="Q8C3D3"/>
<reference evidence="2" key="5">
    <citation type="journal article" date="2002" name="Nature">
        <title>Analysis of the mouse transcriptome based on functional annotation of 60,770 full-length cDNAs.</title>
        <authorList>
            <consortium name="The FANTOM Consortium and the RIKEN Genome Exploration Research Group Phase I and II Team"/>
        </authorList>
    </citation>
    <scope>NUCLEOTIDE SEQUENCE</scope>
    <source>
        <strain evidence="2">C57BL/6J</strain>
        <tissue evidence="2">Head</tissue>
    </source>
</reference>
<dbReference type="HOGENOM" id="CLU_1694926_0_0_1"/>